<organism evidence="3 4">
    <name type="scientific">Azospirillum picis</name>
    <dbReference type="NCBI Taxonomy" id="488438"/>
    <lineage>
        <taxon>Bacteria</taxon>
        <taxon>Pseudomonadati</taxon>
        <taxon>Pseudomonadota</taxon>
        <taxon>Alphaproteobacteria</taxon>
        <taxon>Rhodospirillales</taxon>
        <taxon>Azospirillaceae</taxon>
        <taxon>Azospirillum</taxon>
    </lineage>
</organism>
<feature type="region of interest" description="Disordered" evidence="1">
    <location>
        <begin position="1"/>
        <end position="20"/>
    </location>
</feature>
<evidence type="ECO:0000256" key="1">
    <source>
        <dbReference type="SAM" id="MobiDB-lite"/>
    </source>
</evidence>
<dbReference type="RefSeq" id="WP_209982434.1">
    <property type="nucleotide sequence ID" value="NZ_JAGINO010000008.1"/>
</dbReference>
<feature type="transmembrane region" description="Helical" evidence="2">
    <location>
        <begin position="31"/>
        <end position="57"/>
    </location>
</feature>
<name>A0ABU0MJW5_9PROT</name>
<evidence type="ECO:0000313" key="3">
    <source>
        <dbReference type="EMBL" id="MDQ0533730.1"/>
    </source>
</evidence>
<evidence type="ECO:0000256" key="2">
    <source>
        <dbReference type="SAM" id="Phobius"/>
    </source>
</evidence>
<keyword evidence="4" id="KW-1185">Reference proteome</keyword>
<feature type="compositionally biased region" description="Polar residues" evidence="1">
    <location>
        <begin position="7"/>
        <end position="17"/>
    </location>
</feature>
<dbReference type="Proteomes" id="UP001244552">
    <property type="component" value="Unassembled WGS sequence"/>
</dbReference>
<reference evidence="3 4" key="1">
    <citation type="submission" date="2023-07" db="EMBL/GenBank/DDBJ databases">
        <title>Genomic Encyclopedia of Type Strains, Phase IV (KMG-IV): sequencing the most valuable type-strain genomes for metagenomic binning, comparative biology and taxonomic classification.</title>
        <authorList>
            <person name="Goeker M."/>
        </authorList>
    </citation>
    <scope>NUCLEOTIDE SEQUENCE [LARGE SCALE GENOMIC DNA]</scope>
    <source>
        <strain evidence="3 4">DSM 19922</strain>
    </source>
</reference>
<proteinExistence type="predicted"/>
<accession>A0ABU0MJW5</accession>
<gene>
    <name evidence="3" type="ORF">QO018_002593</name>
</gene>
<dbReference type="InterPro" id="IPR010649">
    <property type="entry name" value="NapE_TorE"/>
</dbReference>
<keyword evidence="2" id="KW-0812">Transmembrane</keyword>
<dbReference type="Pfam" id="PF06796">
    <property type="entry name" value="NapE"/>
    <property type="match status" value="1"/>
</dbReference>
<sequence>MRYTPSFPDQTRQSGSQGDIAPTRRAEGLMFLWLAVLVWPLIAVGSVAAYGFSIWMYQLLTH</sequence>
<keyword evidence="2" id="KW-0472">Membrane</keyword>
<keyword evidence="2" id="KW-1133">Transmembrane helix</keyword>
<evidence type="ECO:0000313" key="4">
    <source>
        <dbReference type="Proteomes" id="UP001244552"/>
    </source>
</evidence>
<dbReference type="EMBL" id="JAUSVU010000008">
    <property type="protein sequence ID" value="MDQ0533730.1"/>
    <property type="molecule type" value="Genomic_DNA"/>
</dbReference>
<comment type="caution">
    <text evidence="3">The sequence shown here is derived from an EMBL/GenBank/DDBJ whole genome shotgun (WGS) entry which is preliminary data.</text>
</comment>
<protein>
    <submittedName>
        <fullName evidence="3">Nitrate reductase NapE</fullName>
    </submittedName>
</protein>